<evidence type="ECO:0000259" key="5">
    <source>
        <dbReference type="PROSITE" id="PS50975"/>
    </source>
</evidence>
<keyword evidence="7" id="KW-1185">Reference proteome</keyword>
<dbReference type="Gene3D" id="3.30.1490.20">
    <property type="entry name" value="ATP-grasp fold, A domain"/>
    <property type="match status" value="1"/>
</dbReference>
<keyword evidence="2 4" id="KW-0547">Nucleotide-binding</keyword>
<dbReference type="Gene3D" id="3.30.470.20">
    <property type="entry name" value="ATP-grasp fold, B domain"/>
    <property type="match status" value="1"/>
</dbReference>
<feature type="domain" description="ATP-grasp" evidence="5">
    <location>
        <begin position="123"/>
        <end position="321"/>
    </location>
</feature>
<dbReference type="InterPro" id="IPR041472">
    <property type="entry name" value="BL00235/CARNS1_N"/>
</dbReference>
<dbReference type="GO" id="GO:0016874">
    <property type="term" value="F:ligase activity"/>
    <property type="evidence" value="ECO:0007669"/>
    <property type="project" value="UniProtKB-KW"/>
</dbReference>
<dbReference type="Gene3D" id="3.40.50.20">
    <property type="match status" value="1"/>
</dbReference>
<comment type="caution">
    <text evidence="6">The sequence shown here is derived from an EMBL/GenBank/DDBJ whole genome shotgun (WGS) entry which is preliminary data.</text>
</comment>
<evidence type="ECO:0000256" key="2">
    <source>
        <dbReference type="ARBA" id="ARBA00022741"/>
    </source>
</evidence>
<evidence type="ECO:0000313" key="6">
    <source>
        <dbReference type="EMBL" id="MBH8560709.1"/>
    </source>
</evidence>
<dbReference type="EMBL" id="JAECZC010000001">
    <property type="protein sequence ID" value="MBH8560709.1"/>
    <property type="molecule type" value="Genomic_DNA"/>
</dbReference>
<protein>
    <submittedName>
        <fullName evidence="6">ATP-grasp domain-containing protein</fullName>
    </submittedName>
</protein>
<gene>
    <name evidence="6" type="ORF">I8748_00540</name>
</gene>
<keyword evidence="1" id="KW-0436">Ligase</keyword>
<dbReference type="SUPFAM" id="SSF56059">
    <property type="entry name" value="Glutathione synthetase ATP-binding domain-like"/>
    <property type="match status" value="1"/>
</dbReference>
<dbReference type="PANTHER" id="PTHR43585:SF2">
    <property type="entry name" value="ATP-GRASP ENZYME FSQD"/>
    <property type="match status" value="1"/>
</dbReference>
<dbReference type="GO" id="GO:0046872">
    <property type="term" value="F:metal ion binding"/>
    <property type="evidence" value="ECO:0007669"/>
    <property type="project" value="InterPro"/>
</dbReference>
<dbReference type="RefSeq" id="WP_198122768.1">
    <property type="nucleotide sequence ID" value="NZ_JAECZC010000001.1"/>
</dbReference>
<sequence length="425" mass="46310">MTSQSKKTNSPHLPTILLVTSGYHLYREYLLKMVAEHSNVWLFLDSEPNWQIPYIVGYTVVNTLDAQMMIEVARNLADDIKIDGVLCWDEIRMVETAKLAQALGLPTTDPENVGRCRDKHLTRTFLAASGVPQATSILVSSIDEATKAAETIGYPVIIKPRALGASYGVSLVNKAEQLNTAFEHAKTATEDGVPIYDQRVLVEEYMQGPEVSIDVAWVNGIMYPLFVARKVTGFFPHFEEIGHVVDSHDPLLEYAPFISVLEQAHKAVGFRNGITHTELRLTQTGPKIVEINARLGGDMIPCVGWIASGINPGQVAVAVACGQQPNVEKIHKRVAAIQFLYPENDAIADSVHINHAALPASVDVAASLVSPGQKLLLPPADHVSCRYAYVIVHGDNAQECTATIESAVQAFTLKTKQLSTVGGLN</sequence>
<dbReference type="InterPro" id="IPR052032">
    <property type="entry name" value="ATP-dep_AA_Ligase"/>
</dbReference>
<dbReference type="SMART" id="SM01209">
    <property type="entry name" value="GARS_A"/>
    <property type="match status" value="1"/>
</dbReference>
<proteinExistence type="predicted"/>
<organism evidence="6 7">
    <name type="scientific">Amazonocrinis nigriterrae CENA67</name>
    <dbReference type="NCBI Taxonomy" id="2794033"/>
    <lineage>
        <taxon>Bacteria</taxon>
        <taxon>Bacillati</taxon>
        <taxon>Cyanobacteriota</taxon>
        <taxon>Cyanophyceae</taxon>
        <taxon>Nostocales</taxon>
        <taxon>Nostocaceae</taxon>
        <taxon>Amazonocrinis</taxon>
        <taxon>Amazonocrinis nigriterrae</taxon>
    </lineage>
</organism>
<reference evidence="6 7" key="1">
    <citation type="journal article" date="2021" name="Int. J. Syst. Evol. Microbiol.">
        <title>Amazonocrinis nigriterrae gen. nov., sp. nov., Atlanticothrix silvestris gen. nov., sp. nov. and Dendronalium phyllosphericum gen. nov., sp. nov., nostocacean cyanobacteria from Brazilian environments.</title>
        <authorList>
            <person name="Alvarenga D.O."/>
            <person name="Andreote A.P.D."/>
            <person name="Branco L.H.Z."/>
            <person name="Delbaje E."/>
            <person name="Cruz R.B."/>
            <person name="Varani A.M."/>
            <person name="Fiore M.F."/>
        </authorList>
    </citation>
    <scope>NUCLEOTIDE SEQUENCE [LARGE SCALE GENOMIC DNA]</scope>
    <source>
        <strain evidence="6 7">CENA67</strain>
    </source>
</reference>
<dbReference type="PANTHER" id="PTHR43585">
    <property type="entry name" value="FUMIPYRROLE BIOSYNTHESIS PROTEIN C"/>
    <property type="match status" value="1"/>
</dbReference>
<dbReference type="GO" id="GO:0005524">
    <property type="term" value="F:ATP binding"/>
    <property type="evidence" value="ECO:0007669"/>
    <property type="project" value="UniProtKB-UniRule"/>
</dbReference>
<evidence type="ECO:0000256" key="3">
    <source>
        <dbReference type="ARBA" id="ARBA00022840"/>
    </source>
</evidence>
<dbReference type="Pfam" id="PF18130">
    <property type="entry name" value="ATPgrasp_N"/>
    <property type="match status" value="1"/>
</dbReference>
<dbReference type="InterPro" id="IPR013815">
    <property type="entry name" value="ATP_grasp_subdomain_1"/>
</dbReference>
<keyword evidence="3 4" id="KW-0067">ATP-binding</keyword>
<accession>A0A8J7HQM9</accession>
<dbReference type="PROSITE" id="PS50975">
    <property type="entry name" value="ATP_GRASP"/>
    <property type="match status" value="1"/>
</dbReference>
<dbReference type="InterPro" id="IPR011761">
    <property type="entry name" value="ATP-grasp"/>
</dbReference>
<name>A0A8J7HQM9_9NOST</name>
<dbReference type="Pfam" id="PF13535">
    <property type="entry name" value="ATP-grasp_4"/>
    <property type="match status" value="1"/>
</dbReference>
<dbReference type="AlphaFoldDB" id="A0A8J7HQM9"/>
<evidence type="ECO:0000256" key="4">
    <source>
        <dbReference type="PROSITE-ProRule" id="PRU00409"/>
    </source>
</evidence>
<dbReference type="Proteomes" id="UP000632766">
    <property type="component" value="Unassembled WGS sequence"/>
</dbReference>
<evidence type="ECO:0000256" key="1">
    <source>
        <dbReference type="ARBA" id="ARBA00022598"/>
    </source>
</evidence>
<evidence type="ECO:0000313" key="7">
    <source>
        <dbReference type="Proteomes" id="UP000632766"/>
    </source>
</evidence>